<dbReference type="eggNOG" id="COG1463">
    <property type="taxonomic scope" value="Bacteria"/>
</dbReference>
<dbReference type="PATRIC" id="fig|1068978.7.peg.1956"/>
<evidence type="ECO:0000313" key="4">
    <source>
        <dbReference type="EMBL" id="AIJ21938.1"/>
    </source>
</evidence>
<organism evidence="4 5">
    <name type="scientific">Amycolatopsis methanolica 239</name>
    <dbReference type="NCBI Taxonomy" id="1068978"/>
    <lineage>
        <taxon>Bacteria</taxon>
        <taxon>Bacillati</taxon>
        <taxon>Actinomycetota</taxon>
        <taxon>Actinomycetes</taxon>
        <taxon>Pseudonocardiales</taxon>
        <taxon>Pseudonocardiaceae</taxon>
        <taxon>Amycolatopsis</taxon>
        <taxon>Amycolatopsis methanolica group</taxon>
    </lineage>
</organism>
<reference evidence="4 5" key="1">
    <citation type="submission" date="2014-07" db="EMBL/GenBank/DDBJ databases">
        <title>Whole Genome Sequence of the Amycolatopsis methanolica 239.</title>
        <authorList>
            <person name="Tang B."/>
        </authorList>
    </citation>
    <scope>NUCLEOTIDE SEQUENCE [LARGE SCALE GENOMIC DNA]</scope>
    <source>
        <strain evidence="4 5">239</strain>
    </source>
</reference>
<dbReference type="InterPro" id="IPR003399">
    <property type="entry name" value="Mce/MlaD"/>
</dbReference>
<dbReference type="PROSITE" id="PS51257">
    <property type="entry name" value="PROKAR_LIPOPROTEIN"/>
    <property type="match status" value="1"/>
</dbReference>
<keyword evidence="5" id="KW-1185">Reference proteome</keyword>
<proteinExistence type="predicted"/>
<protein>
    <submittedName>
        <fullName evidence="4">Virulence factor Mce family protein</fullName>
    </submittedName>
</protein>
<dbReference type="EMBL" id="CP009110">
    <property type="protein sequence ID" value="AIJ21938.1"/>
    <property type="molecule type" value="Genomic_DNA"/>
</dbReference>
<dbReference type="GO" id="GO:0005543">
    <property type="term" value="F:phospholipid binding"/>
    <property type="evidence" value="ECO:0007669"/>
    <property type="project" value="TreeGrafter"/>
</dbReference>
<accession>A0A076MM55</accession>
<evidence type="ECO:0000256" key="2">
    <source>
        <dbReference type="SAM" id="Phobius"/>
    </source>
</evidence>
<dbReference type="STRING" id="1068978.AMETH_1846"/>
<evidence type="ECO:0000256" key="1">
    <source>
        <dbReference type="SAM" id="MobiDB-lite"/>
    </source>
</evidence>
<feature type="transmembrane region" description="Helical" evidence="2">
    <location>
        <begin position="12"/>
        <end position="32"/>
    </location>
</feature>
<dbReference type="RefSeq" id="WP_017987800.1">
    <property type="nucleotide sequence ID" value="NZ_AQUL01000001.1"/>
</dbReference>
<evidence type="ECO:0000313" key="5">
    <source>
        <dbReference type="Proteomes" id="UP000062973"/>
    </source>
</evidence>
<feature type="domain" description="Mce/MlaD" evidence="3">
    <location>
        <begin position="45"/>
        <end position="120"/>
    </location>
</feature>
<keyword evidence="2" id="KW-0812">Transmembrane</keyword>
<dbReference type="OrthoDB" id="4510799at2"/>
<keyword evidence="2" id="KW-0472">Membrane</keyword>
<feature type="region of interest" description="Disordered" evidence="1">
    <location>
        <begin position="403"/>
        <end position="432"/>
    </location>
</feature>
<dbReference type="Proteomes" id="UP000062973">
    <property type="component" value="Chromosome"/>
</dbReference>
<dbReference type="HOGENOM" id="CLU_049709_0_0_11"/>
<gene>
    <name evidence="4" type="ORF">AMETH_1846</name>
</gene>
<evidence type="ECO:0000259" key="3">
    <source>
        <dbReference type="Pfam" id="PF02470"/>
    </source>
</evidence>
<dbReference type="InterPro" id="IPR052336">
    <property type="entry name" value="MlaD_Phospholipid_Transporter"/>
</dbReference>
<name>A0A076MM55_AMYME</name>
<sequence length="432" mass="44888">MRIPGELVPHIRTLVLAVFVAACAGLFGYLWLNSGGRLPGISRAGYTAEVQFRAASNLVYDSDITIAGVKVGKVEALRTEGALAHVTMRLDQNAPLHEGVTVQIRNKTLIEETYLEITDGHGPALPGGTVLPPSAGKEAVELDDVLTSLDRPTRESLGTLVRSLGAGTNDTKQGVSQALQGLGDLGREGHGAVEALAAQSGDLQLLTGNTAKLLAALDTRQGQIADLVSDADRLTQATADSDAQLREVLRLLPGLMDTAKNASGGLSRLSPALAPVAGSLNAAAPDLGAALQELPATSADLRGLLPSLNSVLDSAPGTLQRVPVVSADASKFLPALNVALGDVNPMLSYLVPYGRDVAAFFTNIGQVTARGDANGNAIRLFMVFNEQSVKGFPVNVDVGPLKKNNPYPAPGQAANPGPFTGAYPRVEQDPPK</sequence>
<dbReference type="PANTHER" id="PTHR33371:SF4">
    <property type="entry name" value="INTERMEMBRANE PHOSPHOLIPID TRANSPORT SYSTEM BINDING PROTEIN MLAD"/>
    <property type="match status" value="1"/>
</dbReference>
<dbReference type="PANTHER" id="PTHR33371">
    <property type="entry name" value="INTERMEMBRANE PHOSPHOLIPID TRANSPORT SYSTEM BINDING PROTEIN MLAD-RELATED"/>
    <property type="match status" value="1"/>
</dbReference>
<dbReference type="GO" id="GO:0005548">
    <property type="term" value="F:phospholipid transporter activity"/>
    <property type="evidence" value="ECO:0007669"/>
    <property type="project" value="TreeGrafter"/>
</dbReference>
<dbReference type="KEGG" id="amq:AMETH_1846"/>
<keyword evidence="2" id="KW-1133">Transmembrane helix</keyword>
<dbReference type="AlphaFoldDB" id="A0A076MM55"/>
<dbReference type="Pfam" id="PF02470">
    <property type="entry name" value="MlaD"/>
    <property type="match status" value="1"/>
</dbReference>